<dbReference type="EMBL" id="JAUJWV010000001">
    <property type="protein sequence ID" value="MDN7240779.1"/>
    <property type="molecule type" value="Genomic_DNA"/>
</dbReference>
<dbReference type="Gene3D" id="3.40.630.30">
    <property type="match status" value="1"/>
</dbReference>
<comment type="caution">
    <text evidence="2">The sequence shown here is derived from an EMBL/GenBank/DDBJ whole genome shotgun (WGS) entry which is preliminary data.</text>
</comment>
<name>A0ABT8MYQ9_9BACL</name>
<dbReference type="SUPFAM" id="SSF55729">
    <property type="entry name" value="Acyl-CoA N-acyltransferases (Nat)"/>
    <property type="match status" value="1"/>
</dbReference>
<keyword evidence="3" id="KW-1185">Reference proteome</keyword>
<accession>A0ABT8MYQ9</accession>
<evidence type="ECO:0000259" key="1">
    <source>
        <dbReference type="PROSITE" id="PS51186"/>
    </source>
</evidence>
<evidence type="ECO:0000313" key="3">
    <source>
        <dbReference type="Proteomes" id="UP001172055"/>
    </source>
</evidence>
<reference evidence="2 3" key="1">
    <citation type="submission" date="2023-06" db="EMBL/GenBank/DDBJ databases">
        <title>Novel species in genus Planococcus.</title>
        <authorList>
            <person name="Ning S."/>
        </authorList>
    </citation>
    <scope>NUCLEOTIDE SEQUENCE [LARGE SCALE GENOMIC DNA]</scope>
    <source>
        <strain evidence="2 3">N028</strain>
    </source>
</reference>
<dbReference type="CDD" id="cd04301">
    <property type="entry name" value="NAT_SF"/>
    <property type="match status" value="1"/>
</dbReference>
<keyword evidence="2" id="KW-0012">Acyltransferase</keyword>
<dbReference type="InterPro" id="IPR000182">
    <property type="entry name" value="GNAT_dom"/>
</dbReference>
<dbReference type="PANTHER" id="PTHR13355:SF23">
    <property type="entry name" value="FAMILY N-ACETYLTRANSFERASE, PUTATIVE (AFU_ORTHOLOGUE AFUA_3G00870)-RELATED"/>
    <property type="match status" value="1"/>
</dbReference>
<protein>
    <submittedName>
        <fullName evidence="2">GNAT family N-acetyltransferase</fullName>
        <ecNumber evidence="2">2.3.1.-</ecNumber>
    </submittedName>
</protein>
<gene>
    <name evidence="2" type="ORF">QWY14_03210</name>
</gene>
<feature type="domain" description="N-acetyltransferase" evidence="1">
    <location>
        <begin position="7"/>
        <end position="138"/>
    </location>
</feature>
<dbReference type="RefSeq" id="WP_301722676.1">
    <property type="nucleotide sequence ID" value="NZ_JAUJWV010000001.1"/>
</dbReference>
<dbReference type="PANTHER" id="PTHR13355">
    <property type="entry name" value="GLUCOSAMINE 6-PHOSPHATE N-ACETYLTRANSFERASE"/>
    <property type="match status" value="1"/>
</dbReference>
<proteinExistence type="predicted"/>
<dbReference type="PROSITE" id="PS51186">
    <property type="entry name" value="GNAT"/>
    <property type="match status" value="1"/>
</dbReference>
<evidence type="ECO:0000313" key="2">
    <source>
        <dbReference type="EMBL" id="MDN7240779.1"/>
    </source>
</evidence>
<sequence>MATDKQIRITAELPVDFKKVLNLYEALNWNSFDLKEEDFRKMCTQSWFVVFAWDHDELVGMGRVISDGVLTAIICGLGIAPSYQQSGIGKQLLNRLVDQCESSRLIPQLMCVESLEPYYETQGFKKFAVGMTKSVGGE</sequence>
<dbReference type="Proteomes" id="UP001172055">
    <property type="component" value="Unassembled WGS sequence"/>
</dbReference>
<organism evidence="2 3">
    <name type="scientific">Planococcus shixiaomingii</name>
    <dbReference type="NCBI Taxonomy" id="3058393"/>
    <lineage>
        <taxon>Bacteria</taxon>
        <taxon>Bacillati</taxon>
        <taxon>Bacillota</taxon>
        <taxon>Bacilli</taxon>
        <taxon>Bacillales</taxon>
        <taxon>Caryophanaceae</taxon>
        <taxon>Planococcus</taxon>
    </lineage>
</organism>
<dbReference type="Pfam" id="PF13673">
    <property type="entry name" value="Acetyltransf_10"/>
    <property type="match status" value="1"/>
</dbReference>
<dbReference type="EC" id="2.3.1.-" evidence="2"/>
<dbReference type="InterPro" id="IPR016181">
    <property type="entry name" value="Acyl_CoA_acyltransferase"/>
</dbReference>
<dbReference type="GO" id="GO:0016746">
    <property type="term" value="F:acyltransferase activity"/>
    <property type="evidence" value="ECO:0007669"/>
    <property type="project" value="UniProtKB-KW"/>
</dbReference>
<keyword evidence="2" id="KW-0808">Transferase</keyword>
<dbReference type="InterPro" id="IPR039143">
    <property type="entry name" value="GNPNAT1-like"/>
</dbReference>